<gene>
    <name evidence="1" type="ORF">FA95DRAFT_1403731</name>
</gene>
<accession>A0ACB8RRU6</accession>
<dbReference type="EMBL" id="MU275929">
    <property type="protein sequence ID" value="KAI0046305.1"/>
    <property type="molecule type" value="Genomic_DNA"/>
</dbReference>
<name>A0ACB8RRU6_9AGAM</name>
<sequence>MSCFVLLRHRRRRQRFLAPHHWHQRRSPTSRRFLIFNIVEFMPTSRKLGFVSCGFVVNELYVRVIGQSDANRLHIEALRRLLRFIARTPSAFISSLVLSLSSRARSVSFVTAKVIFLPDGVHYDSLSWVLTDRRCLAQSVDLRVVRARIVNISYPIQPALPILHEEKQLGRETRMKAEKSPCPPSPLCGQPMACS</sequence>
<organism evidence="1 2">
    <name type="scientific">Auriscalpium vulgare</name>
    <dbReference type="NCBI Taxonomy" id="40419"/>
    <lineage>
        <taxon>Eukaryota</taxon>
        <taxon>Fungi</taxon>
        <taxon>Dikarya</taxon>
        <taxon>Basidiomycota</taxon>
        <taxon>Agaricomycotina</taxon>
        <taxon>Agaricomycetes</taxon>
        <taxon>Russulales</taxon>
        <taxon>Auriscalpiaceae</taxon>
        <taxon>Auriscalpium</taxon>
    </lineage>
</organism>
<comment type="caution">
    <text evidence="1">The sequence shown here is derived from an EMBL/GenBank/DDBJ whole genome shotgun (WGS) entry which is preliminary data.</text>
</comment>
<protein>
    <submittedName>
        <fullName evidence="1">Uncharacterized protein</fullName>
    </submittedName>
</protein>
<keyword evidence="2" id="KW-1185">Reference proteome</keyword>
<dbReference type="Proteomes" id="UP000814033">
    <property type="component" value="Unassembled WGS sequence"/>
</dbReference>
<proteinExistence type="predicted"/>
<evidence type="ECO:0000313" key="2">
    <source>
        <dbReference type="Proteomes" id="UP000814033"/>
    </source>
</evidence>
<evidence type="ECO:0000313" key="1">
    <source>
        <dbReference type="EMBL" id="KAI0046305.1"/>
    </source>
</evidence>
<reference evidence="1" key="2">
    <citation type="journal article" date="2022" name="New Phytol.">
        <title>Evolutionary transition to the ectomycorrhizal habit in the genomes of a hyperdiverse lineage of mushroom-forming fungi.</title>
        <authorList>
            <person name="Looney B."/>
            <person name="Miyauchi S."/>
            <person name="Morin E."/>
            <person name="Drula E."/>
            <person name="Courty P.E."/>
            <person name="Kohler A."/>
            <person name="Kuo A."/>
            <person name="LaButti K."/>
            <person name="Pangilinan J."/>
            <person name="Lipzen A."/>
            <person name="Riley R."/>
            <person name="Andreopoulos W."/>
            <person name="He G."/>
            <person name="Johnson J."/>
            <person name="Nolan M."/>
            <person name="Tritt A."/>
            <person name="Barry K.W."/>
            <person name="Grigoriev I.V."/>
            <person name="Nagy L.G."/>
            <person name="Hibbett D."/>
            <person name="Henrissat B."/>
            <person name="Matheny P.B."/>
            <person name="Labbe J."/>
            <person name="Martin F.M."/>
        </authorList>
    </citation>
    <scope>NUCLEOTIDE SEQUENCE</scope>
    <source>
        <strain evidence="1">FP105234-sp</strain>
    </source>
</reference>
<reference evidence="1" key="1">
    <citation type="submission" date="2021-02" db="EMBL/GenBank/DDBJ databases">
        <authorList>
            <consortium name="DOE Joint Genome Institute"/>
            <person name="Ahrendt S."/>
            <person name="Looney B.P."/>
            <person name="Miyauchi S."/>
            <person name="Morin E."/>
            <person name="Drula E."/>
            <person name="Courty P.E."/>
            <person name="Chicoki N."/>
            <person name="Fauchery L."/>
            <person name="Kohler A."/>
            <person name="Kuo A."/>
            <person name="Labutti K."/>
            <person name="Pangilinan J."/>
            <person name="Lipzen A."/>
            <person name="Riley R."/>
            <person name="Andreopoulos W."/>
            <person name="He G."/>
            <person name="Johnson J."/>
            <person name="Barry K.W."/>
            <person name="Grigoriev I.V."/>
            <person name="Nagy L."/>
            <person name="Hibbett D."/>
            <person name="Henrissat B."/>
            <person name="Matheny P.B."/>
            <person name="Labbe J."/>
            <person name="Martin F."/>
        </authorList>
    </citation>
    <scope>NUCLEOTIDE SEQUENCE</scope>
    <source>
        <strain evidence="1">FP105234-sp</strain>
    </source>
</reference>